<keyword evidence="1" id="KW-0472">Membrane</keyword>
<dbReference type="InterPro" id="IPR037522">
    <property type="entry name" value="HD_GYP_dom"/>
</dbReference>
<dbReference type="RefSeq" id="WP_184045621.1">
    <property type="nucleotide sequence ID" value="NZ_JACIGK010000018.1"/>
</dbReference>
<dbReference type="PANTHER" id="PTHR45228">
    <property type="entry name" value="CYCLIC DI-GMP PHOSPHODIESTERASE TM_0186-RELATED"/>
    <property type="match status" value="1"/>
</dbReference>
<evidence type="ECO:0000256" key="1">
    <source>
        <dbReference type="SAM" id="Phobius"/>
    </source>
</evidence>
<dbReference type="Gene3D" id="1.10.3210.10">
    <property type="entry name" value="Hypothetical protein af1432"/>
    <property type="match status" value="1"/>
</dbReference>
<feature type="transmembrane region" description="Helical" evidence="1">
    <location>
        <begin position="25"/>
        <end position="47"/>
    </location>
</feature>
<dbReference type="InterPro" id="IPR013656">
    <property type="entry name" value="PAS_4"/>
</dbReference>
<organism evidence="4 5">
    <name type="scientific">Roseospira visakhapatnamensis</name>
    <dbReference type="NCBI Taxonomy" id="390880"/>
    <lineage>
        <taxon>Bacteria</taxon>
        <taxon>Pseudomonadati</taxon>
        <taxon>Pseudomonadota</taxon>
        <taxon>Alphaproteobacteria</taxon>
        <taxon>Rhodospirillales</taxon>
        <taxon>Rhodospirillaceae</taxon>
        <taxon>Roseospira</taxon>
    </lineage>
</organism>
<dbReference type="InterPro" id="IPR052020">
    <property type="entry name" value="Cyclic_di-GMP/3'3'-cGAMP_PDE"/>
</dbReference>
<evidence type="ECO:0000313" key="5">
    <source>
        <dbReference type="Proteomes" id="UP000554286"/>
    </source>
</evidence>
<dbReference type="AlphaFoldDB" id="A0A7W6WA47"/>
<name>A0A7W6WA47_9PROT</name>
<accession>A0A7W6WA47</accession>
<feature type="transmembrane region" description="Helical" evidence="1">
    <location>
        <begin position="199"/>
        <end position="219"/>
    </location>
</feature>
<evidence type="ECO:0000259" key="2">
    <source>
        <dbReference type="PROSITE" id="PS50112"/>
    </source>
</evidence>
<dbReference type="Proteomes" id="UP000554286">
    <property type="component" value="Unassembled WGS sequence"/>
</dbReference>
<keyword evidence="5" id="KW-1185">Reference proteome</keyword>
<dbReference type="PROSITE" id="PS50112">
    <property type="entry name" value="PAS"/>
    <property type="match status" value="1"/>
</dbReference>
<dbReference type="PROSITE" id="PS51832">
    <property type="entry name" value="HD_GYP"/>
    <property type="match status" value="1"/>
</dbReference>
<dbReference type="EMBL" id="JACIGK010000018">
    <property type="protein sequence ID" value="MBB4266825.1"/>
    <property type="molecule type" value="Genomic_DNA"/>
</dbReference>
<reference evidence="4 5" key="1">
    <citation type="submission" date="2020-08" db="EMBL/GenBank/DDBJ databases">
        <title>Genome sequencing of Purple Non-Sulfur Bacteria from various extreme environments.</title>
        <authorList>
            <person name="Mayer M."/>
        </authorList>
    </citation>
    <scope>NUCLEOTIDE SEQUENCE [LARGE SCALE GENOMIC DNA]</scope>
    <source>
        <strain evidence="4 5">JA131</strain>
    </source>
</reference>
<dbReference type="CDD" id="cd00130">
    <property type="entry name" value="PAS"/>
    <property type="match status" value="1"/>
</dbReference>
<dbReference type="SMART" id="SM00091">
    <property type="entry name" value="PAS"/>
    <property type="match status" value="1"/>
</dbReference>
<feature type="domain" description="PAS" evidence="2">
    <location>
        <begin position="248"/>
        <end position="314"/>
    </location>
</feature>
<proteinExistence type="predicted"/>
<gene>
    <name evidence="4" type="ORF">GGD89_002461</name>
</gene>
<dbReference type="Pfam" id="PF08448">
    <property type="entry name" value="PAS_4"/>
    <property type="match status" value="1"/>
</dbReference>
<evidence type="ECO:0000313" key="4">
    <source>
        <dbReference type="EMBL" id="MBB4266825.1"/>
    </source>
</evidence>
<comment type="caution">
    <text evidence="4">The sequence shown here is derived from an EMBL/GenBank/DDBJ whole genome shotgun (WGS) entry which is preliminary data.</text>
</comment>
<dbReference type="InterPro" id="IPR000014">
    <property type="entry name" value="PAS"/>
</dbReference>
<sequence length="566" mass="61950">MRVLGENGSPDPYDTANRLGRHQRLVALMIILALMTVGLAGVIVFAVTERNRDLRLTQERLDIVADERLAAVRSWMDDAPAEVHLGPARAVDLMKLIRGRPTAWSSERTTLIRTREDWIRILSAKEEARVVSNPGPDGRGIGSVESRALAAPGTSHEGLDHSGRRVIAVSRPLPDTPWVLVHSVDRSEAMAAGTTRWRVLIAAMTVYLVAIGMALVAAWRFCSSERVRRAADMLRRTADRHQSLSIFMDTVLNAQPNPVFVSEPDGPITFVNRAAADLVGQSRADMPGRFVTRVLGEDKGAAFDAIGRAVLDTGKPRSDTLVFADEHGAEQVWRTHALPLDSLPGEPQRVLTTVEDLSTLVRERRRRERNTDRLIDALVGLVDERDPDSANQSRDVALTARIIAEHMGLDPSMVETTHQAARLVNIGKIRVPRALLTKTGPLTAEEMAQVRAAMDSGPEILRDIEFEGPVLETLRQINEWVDGSGRPRGLSGAEILPTAQATALANSFVALVSPRAFRPGLTLAEVEQALQADSGRRFDPRAVAALRAALNEPGARAVWTFMRPST</sequence>
<dbReference type="SUPFAM" id="SSF109604">
    <property type="entry name" value="HD-domain/PDEase-like"/>
    <property type="match status" value="1"/>
</dbReference>
<dbReference type="Pfam" id="PF13487">
    <property type="entry name" value="HD_5"/>
    <property type="match status" value="1"/>
</dbReference>
<feature type="domain" description="HD-GYP" evidence="3">
    <location>
        <begin position="367"/>
        <end position="562"/>
    </location>
</feature>
<dbReference type="SUPFAM" id="SSF55785">
    <property type="entry name" value="PYP-like sensor domain (PAS domain)"/>
    <property type="match status" value="1"/>
</dbReference>
<dbReference type="Gene3D" id="3.30.450.20">
    <property type="entry name" value="PAS domain"/>
    <property type="match status" value="1"/>
</dbReference>
<keyword evidence="1" id="KW-1133">Transmembrane helix</keyword>
<dbReference type="InterPro" id="IPR035965">
    <property type="entry name" value="PAS-like_dom_sf"/>
</dbReference>
<keyword evidence="1" id="KW-0812">Transmembrane</keyword>
<protein>
    <submittedName>
        <fullName evidence="4">PAS domain S-box-containing protein</fullName>
    </submittedName>
</protein>
<dbReference type="NCBIfam" id="TIGR00229">
    <property type="entry name" value="sensory_box"/>
    <property type="match status" value="1"/>
</dbReference>
<evidence type="ECO:0000259" key="3">
    <source>
        <dbReference type="PROSITE" id="PS51832"/>
    </source>
</evidence>